<sequence length="458" mass="52106">MERMAASYFKEVYTKDPTLNPDAVLDVLEPRVSDEMNDCLLAPFSDAEISDALFQIGPLKAPGPDGLPSRFYQRNWGCLKEEIIAVVRLFFVTGHMPEGVNDTCIVLIPKIQHPVTLKDFRPISLCNVIYKIVSKCLVNRLRPCLTDLISENQSAFIPGRLISDNLMIAFECIHHIQNSSGNNDFCAYKLDLSKAYDRVDWDYLERALLKWGFSPRWVDLVMECVRSVKYSVKFNGRLLEQFSPSCGLHQGDPISPFLFLFVADSLSSLLHEAVQRRGLEAIKICRRAPAISHLLFADDSLLFFRATTDSAMIVKDVLSTYASAMGQIINPSKCSILFADSCPNQVVEEVKQILNVTQQEFEPKYLGLPVPEGRMHKGRFESLHSRLSKCLVDWSERYSSFASKEVLIKAVAQAIPVYVMSIFKLPMSVCDDLTKMMRQYWWGWKTERKRWHGLHGSV</sequence>
<reference evidence="2" key="5">
    <citation type="journal article" date="2021" name="G3 (Bethesda)">
        <title>Aegilops tauschii genome assembly Aet v5.0 features greater sequence contiguity and improved annotation.</title>
        <authorList>
            <person name="Wang L."/>
            <person name="Zhu T."/>
            <person name="Rodriguez J.C."/>
            <person name="Deal K.R."/>
            <person name="Dubcovsky J."/>
            <person name="McGuire P.E."/>
            <person name="Lux T."/>
            <person name="Spannagl M."/>
            <person name="Mayer K.F.X."/>
            <person name="Baldrich P."/>
            <person name="Meyers B.C."/>
            <person name="Huo N."/>
            <person name="Gu Y.Q."/>
            <person name="Zhou H."/>
            <person name="Devos K.M."/>
            <person name="Bennetzen J.L."/>
            <person name="Unver T."/>
            <person name="Budak H."/>
            <person name="Gulick P.J."/>
            <person name="Galiba G."/>
            <person name="Kalapos B."/>
            <person name="Nelson D.R."/>
            <person name="Li P."/>
            <person name="You F.M."/>
            <person name="Luo M.C."/>
            <person name="Dvorak J."/>
        </authorList>
    </citation>
    <scope>NUCLEOTIDE SEQUENCE [LARGE SCALE GENOMIC DNA]</scope>
    <source>
        <strain evidence="2">cv. AL8/78</strain>
    </source>
</reference>
<name>A0A453JPJ9_AEGTS</name>
<dbReference type="Pfam" id="PF00078">
    <property type="entry name" value="RVT_1"/>
    <property type="match status" value="1"/>
</dbReference>
<feature type="domain" description="Reverse transcriptase" evidence="1">
    <location>
        <begin position="89"/>
        <end position="370"/>
    </location>
</feature>
<dbReference type="AlphaFoldDB" id="A0A453JPJ9"/>
<protein>
    <recommendedName>
        <fullName evidence="1">Reverse transcriptase domain-containing protein</fullName>
    </recommendedName>
</protein>
<reference evidence="2" key="4">
    <citation type="submission" date="2019-03" db="UniProtKB">
        <authorList>
            <consortium name="EnsemblPlants"/>
        </authorList>
    </citation>
    <scope>IDENTIFICATION</scope>
</reference>
<dbReference type="PANTHER" id="PTHR46890:SF48">
    <property type="entry name" value="RNA-DIRECTED DNA POLYMERASE"/>
    <property type="match status" value="1"/>
</dbReference>
<dbReference type="InterPro" id="IPR000477">
    <property type="entry name" value="RT_dom"/>
</dbReference>
<dbReference type="PROSITE" id="PS50878">
    <property type="entry name" value="RT_POL"/>
    <property type="match status" value="1"/>
</dbReference>
<dbReference type="InterPro" id="IPR052343">
    <property type="entry name" value="Retrotransposon-Effector_Assoc"/>
</dbReference>
<dbReference type="SUPFAM" id="SSF56672">
    <property type="entry name" value="DNA/RNA polymerases"/>
    <property type="match status" value="1"/>
</dbReference>
<proteinExistence type="predicted"/>
<dbReference type="EnsemblPlants" id="AET5Gv20147000.1">
    <property type="protein sequence ID" value="AET5Gv20147000.1"/>
    <property type="gene ID" value="AET5Gv20147000"/>
</dbReference>
<accession>A0A453JPJ9</accession>
<evidence type="ECO:0000259" key="1">
    <source>
        <dbReference type="PROSITE" id="PS50878"/>
    </source>
</evidence>
<evidence type="ECO:0000313" key="3">
    <source>
        <dbReference type="Proteomes" id="UP000015105"/>
    </source>
</evidence>
<dbReference type="STRING" id="200361.A0A453JPJ9"/>
<dbReference type="CDD" id="cd01650">
    <property type="entry name" value="RT_nLTR_like"/>
    <property type="match status" value="1"/>
</dbReference>
<reference evidence="3" key="1">
    <citation type="journal article" date="2014" name="Science">
        <title>Ancient hybridizations among the ancestral genomes of bread wheat.</title>
        <authorList>
            <consortium name="International Wheat Genome Sequencing Consortium,"/>
            <person name="Marcussen T."/>
            <person name="Sandve S.R."/>
            <person name="Heier L."/>
            <person name="Spannagl M."/>
            <person name="Pfeifer M."/>
            <person name="Jakobsen K.S."/>
            <person name="Wulff B.B."/>
            <person name="Steuernagel B."/>
            <person name="Mayer K.F."/>
            <person name="Olsen O.A."/>
        </authorList>
    </citation>
    <scope>NUCLEOTIDE SEQUENCE [LARGE SCALE GENOMIC DNA]</scope>
    <source>
        <strain evidence="3">cv. AL8/78</strain>
    </source>
</reference>
<keyword evidence="3" id="KW-1185">Reference proteome</keyword>
<evidence type="ECO:0000313" key="2">
    <source>
        <dbReference type="EnsemblPlants" id="AET5Gv20147000.1"/>
    </source>
</evidence>
<reference evidence="2" key="3">
    <citation type="journal article" date="2017" name="Nature">
        <title>Genome sequence of the progenitor of the wheat D genome Aegilops tauschii.</title>
        <authorList>
            <person name="Luo M.C."/>
            <person name="Gu Y.Q."/>
            <person name="Puiu D."/>
            <person name="Wang H."/>
            <person name="Twardziok S.O."/>
            <person name="Deal K.R."/>
            <person name="Huo N."/>
            <person name="Zhu T."/>
            <person name="Wang L."/>
            <person name="Wang Y."/>
            <person name="McGuire P.E."/>
            <person name="Liu S."/>
            <person name="Long H."/>
            <person name="Ramasamy R.K."/>
            <person name="Rodriguez J.C."/>
            <person name="Van S.L."/>
            <person name="Yuan L."/>
            <person name="Wang Z."/>
            <person name="Xia Z."/>
            <person name="Xiao L."/>
            <person name="Anderson O.D."/>
            <person name="Ouyang S."/>
            <person name="Liang Y."/>
            <person name="Zimin A.V."/>
            <person name="Pertea G."/>
            <person name="Qi P."/>
            <person name="Bennetzen J.L."/>
            <person name="Dai X."/>
            <person name="Dawson M.W."/>
            <person name="Muller H.G."/>
            <person name="Kugler K."/>
            <person name="Rivarola-Duarte L."/>
            <person name="Spannagl M."/>
            <person name="Mayer K.F.X."/>
            <person name="Lu F.H."/>
            <person name="Bevan M.W."/>
            <person name="Leroy P."/>
            <person name="Li P."/>
            <person name="You F.M."/>
            <person name="Sun Q."/>
            <person name="Liu Z."/>
            <person name="Lyons E."/>
            <person name="Wicker T."/>
            <person name="Salzberg S.L."/>
            <person name="Devos K.M."/>
            <person name="Dvorak J."/>
        </authorList>
    </citation>
    <scope>NUCLEOTIDE SEQUENCE [LARGE SCALE GENOMIC DNA]</scope>
    <source>
        <strain evidence="2">cv. AL8/78</strain>
    </source>
</reference>
<organism evidence="2 3">
    <name type="scientific">Aegilops tauschii subsp. strangulata</name>
    <name type="common">Goatgrass</name>
    <dbReference type="NCBI Taxonomy" id="200361"/>
    <lineage>
        <taxon>Eukaryota</taxon>
        <taxon>Viridiplantae</taxon>
        <taxon>Streptophyta</taxon>
        <taxon>Embryophyta</taxon>
        <taxon>Tracheophyta</taxon>
        <taxon>Spermatophyta</taxon>
        <taxon>Magnoliopsida</taxon>
        <taxon>Liliopsida</taxon>
        <taxon>Poales</taxon>
        <taxon>Poaceae</taxon>
        <taxon>BOP clade</taxon>
        <taxon>Pooideae</taxon>
        <taxon>Triticodae</taxon>
        <taxon>Triticeae</taxon>
        <taxon>Triticinae</taxon>
        <taxon>Aegilops</taxon>
    </lineage>
</organism>
<dbReference type="Gramene" id="AET5Gv20147000.1">
    <property type="protein sequence ID" value="AET5Gv20147000.1"/>
    <property type="gene ID" value="AET5Gv20147000"/>
</dbReference>
<dbReference type="Proteomes" id="UP000015105">
    <property type="component" value="Chromosome 5D"/>
</dbReference>
<dbReference type="InterPro" id="IPR043502">
    <property type="entry name" value="DNA/RNA_pol_sf"/>
</dbReference>
<reference evidence="3" key="2">
    <citation type="journal article" date="2017" name="Nat. Plants">
        <title>The Aegilops tauschii genome reveals multiple impacts of transposons.</title>
        <authorList>
            <person name="Zhao G."/>
            <person name="Zou C."/>
            <person name="Li K."/>
            <person name="Wang K."/>
            <person name="Li T."/>
            <person name="Gao L."/>
            <person name="Zhang X."/>
            <person name="Wang H."/>
            <person name="Yang Z."/>
            <person name="Liu X."/>
            <person name="Jiang W."/>
            <person name="Mao L."/>
            <person name="Kong X."/>
            <person name="Jiao Y."/>
            <person name="Jia J."/>
        </authorList>
    </citation>
    <scope>NUCLEOTIDE SEQUENCE [LARGE SCALE GENOMIC DNA]</scope>
    <source>
        <strain evidence="3">cv. AL8/78</strain>
    </source>
</reference>
<dbReference type="PANTHER" id="PTHR46890">
    <property type="entry name" value="NON-LTR RETROLELEMENT REVERSE TRANSCRIPTASE-LIKE PROTEIN-RELATED"/>
    <property type="match status" value="1"/>
</dbReference>